<dbReference type="KEGG" id="pfj:MYCFIDRAFT_200472"/>
<proteinExistence type="predicted"/>
<dbReference type="AlphaFoldDB" id="M2ZG94"/>
<dbReference type="VEuPathDB" id="FungiDB:MYCFIDRAFT_200472"/>
<sequence length="124" mass="14142">MISPQNLLHFRSENSHQCEDMVLHIHKPGRETFHADLLEGFFLVNHLEHIAVLAREVLFDLFDFFAKISVERYLLSLIAQCLLHLCDGVARWRRCFWSRHCVAGAGDVGVCVGVGVEEVGRVDK</sequence>
<dbReference type="GeneID" id="19335870"/>
<name>M2ZG94_PSEFD</name>
<reference evidence="1 2" key="1">
    <citation type="journal article" date="2012" name="PLoS Pathog.">
        <title>Diverse lifestyles and strategies of plant pathogenesis encoded in the genomes of eighteen Dothideomycetes fungi.</title>
        <authorList>
            <person name="Ohm R.A."/>
            <person name="Feau N."/>
            <person name="Henrissat B."/>
            <person name="Schoch C.L."/>
            <person name="Horwitz B.A."/>
            <person name="Barry K.W."/>
            <person name="Condon B.J."/>
            <person name="Copeland A.C."/>
            <person name="Dhillon B."/>
            <person name="Glaser F."/>
            <person name="Hesse C.N."/>
            <person name="Kosti I."/>
            <person name="LaButti K."/>
            <person name="Lindquist E.A."/>
            <person name="Lucas S."/>
            <person name="Salamov A.A."/>
            <person name="Bradshaw R.E."/>
            <person name="Ciuffetti L."/>
            <person name="Hamelin R.C."/>
            <person name="Kema G.H.J."/>
            <person name="Lawrence C."/>
            <person name="Scott J.A."/>
            <person name="Spatafora J.W."/>
            <person name="Turgeon B.G."/>
            <person name="de Wit P.J.G.M."/>
            <person name="Zhong S."/>
            <person name="Goodwin S.B."/>
            <person name="Grigoriev I.V."/>
        </authorList>
    </citation>
    <scope>NUCLEOTIDE SEQUENCE [LARGE SCALE GENOMIC DNA]</scope>
    <source>
        <strain evidence="1 2">CIRAD86</strain>
    </source>
</reference>
<protein>
    <submittedName>
        <fullName evidence="1">Uncharacterized protein</fullName>
    </submittedName>
</protein>
<gene>
    <name evidence="1" type="ORF">MYCFIDRAFT_200472</name>
</gene>
<organism evidence="1 2">
    <name type="scientific">Pseudocercospora fijiensis (strain CIRAD86)</name>
    <name type="common">Black leaf streak disease fungus</name>
    <name type="synonym">Mycosphaerella fijiensis</name>
    <dbReference type="NCBI Taxonomy" id="383855"/>
    <lineage>
        <taxon>Eukaryota</taxon>
        <taxon>Fungi</taxon>
        <taxon>Dikarya</taxon>
        <taxon>Ascomycota</taxon>
        <taxon>Pezizomycotina</taxon>
        <taxon>Dothideomycetes</taxon>
        <taxon>Dothideomycetidae</taxon>
        <taxon>Mycosphaerellales</taxon>
        <taxon>Mycosphaerellaceae</taxon>
        <taxon>Pseudocercospora</taxon>
    </lineage>
</organism>
<dbReference type="Proteomes" id="UP000016932">
    <property type="component" value="Unassembled WGS sequence"/>
</dbReference>
<accession>M2ZG94</accession>
<dbReference type="RefSeq" id="XP_007931845.1">
    <property type="nucleotide sequence ID" value="XM_007933654.1"/>
</dbReference>
<dbReference type="HOGENOM" id="CLU_2004892_0_0_1"/>
<dbReference type="EMBL" id="KB446564">
    <property type="protein sequence ID" value="EME78159.1"/>
    <property type="molecule type" value="Genomic_DNA"/>
</dbReference>
<evidence type="ECO:0000313" key="1">
    <source>
        <dbReference type="EMBL" id="EME78159.1"/>
    </source>
</evidence>
<evidence type="ECO:0000313" key="2">
    <source>
        <dbReference type="Proteomes" id="UP000016932"/>
    </source>
</evidence>
<keyword evidence="2" id="KW-1185">Reference proteome</keyword>